<dbReference type="Pfam" id="PF08441">
    <property type="entry name" value="Integrin_A_Ig_1"/>
    <property type="match status" value="1"/>
</dbReference>
<dbReference type="PANTHER" id="PTHR23220">
    <property type="entry name" value="INTEGRIN ALPHA"/>
    <property type="match status" value="1"/>
</dbReference>
<gene>
    <name evidence="14" type="primary">LOC108558703</name>
</gene>
<evidence type="ECO:0000259" key="12">
    <source>
        <dbReference type="Pfam" id="PF08441"/>
    </source>
</evidence>
<dbReference type="Gene3D" id="2.60.40.1460">
    <property type="entry name" value="Integrin domains. Chain A, domain 2"/>
    <property type="match status" value="1"/>
</dbReference>
<dbReference type="SUPFAM" id="SSF69179">
    <property type="entry name" value="Integrin domains"/>
    <property type="match status" value="1"/>
</dbReference>
<evidence type="ECO:0000256" key="1">
    <source>
        <dbReference type="ARBA" id="ARBA00004479"/>
    </source>
</evidence>
<comment type="similarity">
    <text evidence="2 11">Belongs to the integrin alpha chain family.</text>
</comment>
<evidence type="ECO:0000313" key="13">
    <source>
        <dbReference type="Proteomes" id="UP000695000"/>
    </source>
</evidence>
<dbReference type="Pfam" id="PF01839">
    <property type="entry name" value="FG-GAP"/>
    <property type="match status" value="2"/>
</dbReference>
<keyword evidence="6 11" id="KW-0401">Integrin</keyword>
<evidence type="ECO:0000256" key="8">
    <source>
        <dbReference type="ARBA" id="ARBA00023170"/>
    </source>
</evidence>
<evidence type="ECO:0000256" key="2">
    <source>
        <dbReference type="ARBA" id="ARBA00008054"/>
    </source>
</evidence>
<keyword evidence="13" id="KW-1185">Reference proteome</keyword>
<keyword evidence="4" id="KW-0677">Repeat</keyword>
<dbReference type="SUPFAM" id="SSF69318">
    <property type="entry name" value="Integrin alpha N-terminal domain"/>
    <property type="match status" value="1"/>
</dbReference>
<dbReference type="Proteomes" id="UP000695000">
    <property type="component" value="Unplaced"/>
</dbReference>
<dbReference type="Gene3D" id="2.130.10.130">
    <property type="entry name" value="Integrin alpha, N-terminal"/>
    <property type="match status" value="1"/>
</dbReference>
<keyword evidence="3" id="KW-0732">Signal</keyword>
<dbReference type="RefSeq" id="XP_017771191.1">
    <property type="nucleotide sequence ID" value="XM_017915702.1"/>
</dbReference>
<evidence type="ECO:0000313" key="14">
    <source>
        <dbReference type="RefSeq" id="XP_017771191.1"/>
    </source>
</evidence>
<reference evidence="14" key="1">
    <citation type="submission" date="2025-08" db="UniProtKB">
        <authorList>
            <consortium name="RefSeq"/>
        </authorList>
    </citation>
    <scope>IDENTIFICATION</scope>
    <source>
        <tissue evidence="14">Whole Larva</tissue>
    </source>
</reference>
<evidence type="ECO:0000256" key="11">
    <source>
        <dbReference type="RuleBase" id="RU003762"/>
    </source>
</evidence>
<accession>A0ABM1M9E1</accession>
<comment type="subcellular location">
    <subcellularLocation>
        <location evidence="1 11">Membrane</location>
        <topology evidence="1 11">Single-pass type I membrane protein</topology>
    </subcellularLocation>
</comment>
<evidence type="ECO:0000256" key="4">
    <source>
        <dbReference type="ARBA" id="ARBA00022737"/>
    </source>
</evidence>
<dbReference type="PANTHER" id="PTHR23220:SF133">
    <property type="entry name" value="INTEGRIN ALPHA-PS2"/>
    <property type="match status" value="1"/>
</dbReference>
<feature type="repeat" description="FG-GAP" evidence="10">
    <location>
        <begin position="56"/>
        <end position="108"/>
    </location>
</feature>
<evidence type="ECO:0000256" key="5">
    <source>
        <dbReference type="ARBA" id="ARBA00022889"/>
    </source>
</evidence>
<dbReference type="InterPro" id="IPR013649">
    <property type="entry name" value="Integrin_alpha_Ig-like_1"/>
</dbReference>
<dbReference type="SMART" id="SM00191">
    <property type="entry name" value="Int_alpha"/>
    <property type="match status" value="4"/>
</dbReference>
<keyword evidence="9" id="KW-0325">Glycoprotein</keyword>
<feature type="repeat" description="FG-GAP" evidence="10">
    <location>
        <begin position="109"/>
        <end position="173"/>
    </location>
</feature>
<dbReference type="InterPro" id="IPR013517">
    <property type="entry name" value="FG-GAP"/>
</dbReference>
<evidence type="ECO:0000256" key="9">
    <source>
        <dbReference type="ARBA" id="ARBA00023180"/>
    </source>
</evidence>
<dbReference type="InterPro" id="IPR000413">
    <property type="entry name" value="Integrin_alpha"/>
</dbReference>
<name>A0ABM1M9E1_NICVS</name>
<feature type="domain" description="Integrin alpha first immunoglubulin-like" evidence="12">
    <location>
        <begin position="289"/>
        <end position="394"/>
    </location>
</feature>
<dbReference type="InterPro" id="IPR028994">
    <property type="entry name" value="Integrin_alpha_N"/>
</dbReference>
<proteinExistence type="inferred from homology"/>
<dbReference type="InterPro" id="IPR032695">
    <property type="entry name" value="Integrin_dom_sf"/>
</dbReference>
<keyword evidence="8 11" id="KW-0675">Receptor</keyword>
<keyword evidence="5 11" id="KW-0130">Cell adhesion</keyword>
<keyword evidence="7" id="KW-0472">Membrane</keyword>
<dbReference type="PRINTS" id="PR01185">
    <property type="entry name" value="INTEGRINA"/>
</dbReference>
<dbReference type="GeneID" id="108558703"/>
<dbReference type="InterPro" id="IPR013519">
    <property type="entry name" value="Int_alpha_beta-p"/>
</dbReference>
<evidence type="ECO:0000256" key="3">
    <source>
        <dbReference type="ARBA" id="ARBA00022729"/>
    </source>
</evidence>
<dbReference type="PROSITE" id="PS51470">
    <property type="entry name" value="FG_GAP"/>
    <property type="match status" value="4"/>
</dbReference>
<feature type="repeat" description="FG-GAP" evidence="10">
    <location>
        <begin position="175"/>
        <end position="234"/>
    </location>
</feature>
<feature type="non-terminal residue" evidence="14">
    <location>
        <position position="1"/>
    </location>
</feature>
<sequence>DGERLFSGNPGAWYWQGQVNSIDAQASFPYTPGKFGGAFGSGQVVQQSLSTRPAVLSTKEGIEKDDNSYMGYSIAVGDFTGDGEQGVAAGMPRGAGLLGKVVLFTWNLTNHQNITGTQLGSYFGYSIAVCDVDGDRTDDLIIGAPLHTEPNNEGKYEVGRVYVIYQGEDRKQRFRKFKTLDGINSKSRFGLSVASLGDINLDGYGDFVVGAPYDGPHERGAVYIYHGSKDGVNPKHSQVIFSEDVADPGSAPMSTFGFSVAGGIDLDHNDYPDMAVGAYLSNSAYFFRSRPVVKVNAFVQFLASNKQIILDEKNCTLINGHRVPCTNIDICFNYTGLGVPHNINLDVQYVLDAKKTKDTRMFFIDSENKFTMNDTLQLQRDNRPICRQKMVYIKVR</sequence>
<feature type="repeat" description="FG-GAP" evidence="10">
    <location>
        <begin position="242"/>
        <end position="304"/>
    </location>
</feature>
<evidence type="ECO:0000256" key="6">
    <source>
        <dbReference type="ARBA" id="ARBA00023037"/>
    </source>
</evidence>
<evidence type="ECO:0000256" key="10">
    <source>
        <dbReference type="PROSITE-ProRule" id="PRU00803"/>
    </source>
</evidence>
<organism evidence="13 14">
    <name type="scientific">Nicrophorus vespilloides</name>
    <name type="common">Boreal carrion beetle</name>
    <dbReference type="NCBI Taxonomy" id="110193"/>
    <lineage>
        <taxon>Eukaryota</taxon>
        <taxon>Metazoa</taxon>
        <taxon>Ecdysozoa</taxon>
        <taxon>Arthropoda</taxon>
        <taxon>Hexapoda</taxon>
        <taxon>Insecta</taxon>
        <taxon>Pterygota</taxon>
        <taxon>Neoptera</taxon>
        <taxon>Endopterygota</taxon>
        <taxon>Coleoptera</taxon>
        <taxon>Polyphaga</taxon>
        <taxon>Staphyliniformia</taxon>
        <taxon>Silphidae</taxon>
        <taxon>Nicrophorinae</taxon>
        <taxon>Nicrophorus</taxon>
    </lineage>
</organism>
<evidence type="ECO:0000256" key="7">
    <source>
        <dbReference type="ARBA" id="ARBA00023136"/>
    </source>
</evidence>
<protein>
    <submittedName>
        <fullName evidence="14">Integrin alpha-PS2-like</fullName>
    </submittedName>
</protein>